<evidence type="ECO:0000313" key="18">
    <source>
        <dbReference type="Proteomes" id="UP001165190"/>
    </source>
</evidence>
<dbReference type="EMBL" id="BSYR01000044">
    <property type="protein sequence ID" value="GMJ05391.1"/>
    <property type="molecule type" value="Genomic_DNA"/>
</dbReference>
<comment type="caution">
    <text evidence="17">The sequence shown here is derived from an EMBL/GenBank/DDBJ whole genome shotgun (WGS) entry which is preliminary data.</text>
</comment>
<evidence type="ECO:0000256" key="13">
    <source>
        <dbReference type="SAM" id="MobiDB-lite"/>
    </source>
</evidence>
<evidence type="ECO:0000256" key="14">
    <source>
        <dbReference type="SAM" id="Phobius"/>
    </source>
</evidence>
<dbReference type="GO" id="GO:0016020">
    <property type="term" value="C:membrane"/>
    <property type="evidence" value="ECO:0007669"/>
    <property type="project" value="UniProtKB-SubCell"/>
</dbReference>
<dbReference type="AlphaFoldDB" id="A0A9W7IZ48"/>
<evidence type="ECO:0000256" key="7">
    <source>
        <dbReference type="ARBA" id="ARBA00022777"/>
    </source>
</evidence>
<feature type="signal peptide" evidence="15">
    <location>
        <begin position="1"/>
        <end position="24"/>
    </location>
</feature>
<keyword evidence="6 12" id="KW-0547">Nucleotide-binding</keyword>
<keyword evidence="18" id="KW-1185">Reference proteome</keyword>
<keyword evidence="4 14" id="KW-0812">Transmembrane</keyword>
<dbReference type="InterPro" id="IPR011009">
    <property type="entry name" value="Kinase-like_dom_sf"/>
</dbReference>
<dbReference type="PROSITE" id="PS00108">
    <property type="entry name" value="PROTEIN_KINASE_ST"/>
    <property type="match status" value="1"/>
</dbReference>
<protein>
    <recommendedName>
        <fullName evidence="16">Protein kinase domain-containing protein</fullName>
    </recommendedName>
</protein>
<keyword evidence="2" id="KW-0723">Serine/threonine-protein kinase</keyword>
<evidence type="ECO:0000256" key="9">
    <source>
        <dbReference type="ARBA" id="ARBA00022989"/>
    </source>
</evidence>
<comment type="subcellular location">
    <subcellularLocation>
        <location evidence="1">Membrane</location>
        <topology evidence="1">Single-pass type I membrane protein</topology>
    </subcellularLocation>
</comment>
<dbReference type="FunFam" id="3.30.200.20:FF:000178">
    <property type="entry name" value="serine/threonine-protein kinase PBS1-like"/>
    <property type="match status" value="1"/>
</dbReference>
<keyword evidence="8 12" id="KW-0067">ATP-binding</keyword>
<dbReference type="Pfam" id="PF13947">
    <property type="entry name" value="GUB_WAK_bind"/>
    <property type="match status" value="1"/>
</dbReference>
<dbReference type="PANTHER" id="PTHR27009">
    <property type="entry name" value="RUST RESISTANCE KINASE LR10-RELATED"/>
    <property type="match status" value="1"/>
</dbReference>
<dbReference type="PROSITE" id="PS50011">
    <property type="entry name" value="PROTEIN_KINASE_DOM"/>
    <property type="match status" value="1"/>
</dbReference>
<gene>
    <name evidence="17" type="ORF">HRI_004208300</name>
</gene>
<dbReference type="Gene3D" id="3.30.200.20">
    <property type="entry name" value="Phosphorylase Kinase, domain 1"/>
    <property type="match status" value="1"/>
</dbReference>
<feature type="region of interest" description="Disordered" evidence="13">
    <location>
        <begin position="636"/>
        <end position="661"/>
    </location>
</feature>
<evidence type="ECO:0000256" key="2">
    <source>
        <dbReference type="ARBA" id="ARBA00022527"/>
    </source>
</evidence>
<dbReference type="InterPro" id="IPR025287">
    <property type="entry name" value="WAK_GUB"/>
</dbReference>
<evidence type="ECO:0000256" key="5">
    <source>
        <dbReference type="ARBA" id="ARBA00022729"/>
    </source>
</evidence>
<evidence type="ECO:0000256" key="15">
    <source>
        <dbReference type="SAM" id="SignalP"/>
    </source>
</evidence>
<feature type="domain" description="Protein kinase" evidence="16">
    <location>
        <begin position="341"/>
        <end position="626"/>
    </location>
</feature>
<evidence type="ECO:0000256" key="10">
    <source>
        <dbReference type="ARBA" id="ARBA00023136"/>
    </source>
</evidence>
<dbReference type="GO" id="GO:0004674">
    <property type="term" value="F:protein serine/threonine kinase activity"/>
    <property type="evidence" value="ECO:0007669"/>
    <property type="project" value="UniProtKB-KW"/>
</dbReference>
<dbReference type="PROSITE" id="PS00107">
    <property type="entry name" value="PROTEIN_KINASE_ATP"/>
    <property type="match status" value="1"/>
</dbReference>
<dbReference type="InterPro" id="IPR045874">
    <property type="entry name" value="LRK10/LRL21-25-like"/>
</dbReference>
<evidence type="ECO:0000256" key="6">
    <source>
        <dbReference type="ARBA" id="ARBA00022741"/>
    </source>
</evidence>
<dbReference type="OrthoDB" id="544400at2759"/>
<dbReference type="FunFam" id="1.10.510.10:FF:000590">
    <property type="entry name" value="PR5-like receptor kinase"/>
    <property type="match status" value="1"/>
</dbReference>
<keyword evidence="9 14" id="KW-1133">Transmembrane helix</keyword>
<evidence type="ECO:0000256" key="8">
    <source>
        <dbReference type="ARBA" id="ARBA00022840"/>
    </source>
</evidence>
<keyword evidence="5 15" id="KW-0732">Signal</keyword>
<evidence type="ECO:0000256" key="3">
    <source>
        <dbReference type="ARBA" id="ARBA00022679"/>
    </source>
</evidence>
<dbReference type="Pfam" id="PF00069">
    <property type="entry name" value="Pkinase"/>
    <property type="match status" value="1"/>
</dbReference>
<evidence type="ECO:0000256" key="11">
    <source>
        <dbReference type="ARBA" id="ARBA00023180"/>
    </source>
</evidence>
<keyword evidence="11" id="KW-0325">Glycoprotein</keyword>
<dbReference type="InterPro" id="IPR008271">
    <property type="entry name" value="Ser/Thr_kinase_AS"/>
</dbReference>
<feature type="chain" id="PRO_5040719754" description="Protein kinase domain-containing protein" evidence="15">
    <location>
        <begin position="25"/>
        <end position="661"/>
    </location>
</feature>
<evidence type="ECO:0000256" key="1">
    <source>
        <dbReference type="ARBA" id="ARBA00004479"/>
    </source>
</evidence>
<keyword evidence="7" id="KW-0418">Kinase</keyword>
<evidence type="ECO:0000313" key="17">
    <source>
        <dbReference type="EMBL" id="GMJ05391.1"/>
    </source>
</evidence>
<dbReference type="Gene3D" id="1.10.510.10">
    <property type="entry name" value="Transferase(Phosphotransferase) domain 1"/>
    <property type="match status" value="1"/>
</dbReference>
<dbReference type="Proteomes" id="UP001165190">
    <property type="component" value="Unassembled WGS sequence"/>
</dbReference>
<organism evidence="17 18">
    <name type="scientific">Hibiscus trionum</name>
    <name type="common">Flower of an hour</name>
    <dbReference type="NCBI Taxonomy" id="183268"/>
    <lineage>
        <taxon>Eukaryota</taxon>
        <taxon>Viridiplantae</taxon>
        <taxon>Streptophyta</taxon>
        <taxon>Embryophyta</taxon>
        <taxon>Tracheophyta</taxon>
        <taxon>Spermatophyta</taxon>
        <taxon>Magnoliopsida</taxon>
        <taxon>eudicotyledons</taxon>
        <taxon>Gunneridae</taxon>
        <taxon>Pentapetalae</taxon>
        <taxon>rosids</taxon>
        <taxon>malvids</taxon>
        <taxon>Malvales</taxon>
        <taxon>Malvaceae</taxon>
        <taxon>Malvoideae</taxon>
        <taxon>Hibiscus</taxon>
    </lineage>
</organism>
<evidence type="ECO:0000256" key="4">
    <source>
        <dbReference type="ARBA" id="ARBA00022692"/>
    </source>
</evidence>
<dbReference type="SMART" id="SM00220">
    <property type="entry name" value="S_TKc"/>
    <property type="match status" value="1"/>
</dbReference>
<keyword evidence="10 14" id="KW-0472">Membrane</keyword>
<name>A0A9W7IZ48_HIBTR</name>
<dbReference type="InterPro" id="IPR017441">
    <property type="entry name" value="Protein_kinase_ATP_BS"/>
</dbReference>
<accession>A0A9W7IZ48</accession>
<feature type="binding site" evidence="12">
    <location>
        <position position="369"/>
    </location>
    <ligand>
        <name>ATP</name>
        <dbReference type="ChEBI" id="CHEBI:30616"/>
    </ligand>
</feature>
<keyword evidence="3" id="KW-0808">Transferase</keyword>
<dbReference type="GO" id="GO:0030247">
    <property type="term" value="F:polysaccharide binding"/>
    <property type="evidence" value="ECO:0007669"/>
    <property type="project" value="InterPro"/>
</dbReference>
<sequence>MPSLGHLVVAFALVLLVFPGACLARHLNQDCGSVFCGSLNISYPLRLKNQPPQCGEHRLELECEQNNRTTLVLIRGGRFTVEEIIYENQTMRVVDAGLDIDDCNSFPLSSVYYDSFCESVIQLPYYYYHYHDSYDYNEEKGSIMYVVNCPKPMKSALYIEASRCSINSNASSYFYFLDEGTSASDFDQSCTVEAEVPISVSNISGMSTLGIYNKLSEGVLLTWKEYNYYNQYCSNKLTFLGVLSALRFAFRNYIYSFVYYPFRGPDVYADPPARTNIMCLGITGGVIVVRDLLGVLCLLVLVIYKWRRRHLSVDDKIEEFLQTHNLAPIRYSFKQIKKMTSNFKHKLGEGGYGSVFKGKLRSGHHVAVKLLGKSKGNGQDFINEVASIGRIHHANVAKLVGFCVEGSKQALVYDFMSNGSLDKIIFTEENKNTLGWEKMFDIVLGVARGIDYLHRGCDMQILHFDIKPHNILLDQNFDPKVSDFGLAKLYSVDDSIVSLTAARGTIGYIAPELVYKNLGGISYKADVYSFGMLLMEMVGRRKNVNAFAEHTSQIYFPSWIYDRLDQGDDMKLGDVSDEEKTMVRKMIITAFWCIQLQPTDRPSMSKVLKMLESDVELLEMPPKPFYQLPLDTSTEVHGCESSSGEPSTSVNAITLTSSNVV</sequence>
<evidence type="ECO:0000259" key="16">
    <source>
        <dbReference type="PROSITE" id="PS50011"/>
    </source>
</evidence>
<dbReference type="SUPFAM" id="SSF56112">
    <property type="entry name" value="Protein kinase-like (PK-like)"/>
    <property type="match status" value="1"/>
</dbReference>
<dbReference type="InterPro" id="IPR000719">
    <property type="entry name" value="Prot_kinase_dom"/>
</dbReference>
<proteinExistence type="predicted"/>
<reference evidence="17" key="1">
    <citation type="submission" date="2023-05" db="EMBL/GenBank/DDBJ databases">
        <title>Genome and transcriptome analyses reveal genes involved in the formation of fine ridges on petal epidermal cells in Hibiscus trionum.</title>
        <authorList>
            <person name="Koshimizu S."/>
            <person name="Masuda S."/>
            <person name="Ishii T."/>
            <person name="Shirasu K."/>
            <person name="Hoshino A."/>
            <person name="Arita M."/>
        </authorList>
    </citation>
    <scope>NUCLEOTIDE SEQUENCE</scope>
    <source>
        <strain evidence="17">Hamamatsu line</strain>
    </source>
</reference>
<feature type="transmembrane region" description="Helical" evidence="14">
    <location>
        <begin position="280"/>
        <end position="304"/>
    </location>
</feature>
<evidence type="ECO:0000256" key="12">
    <source>
        <dbReference type="PROSITE-ProRule" id="PRU10141"/>
    </source>
</evidence>
<dbReference type="GO" id="GO:0005524">
    <property type="term" value="F:ATP binding"/>
    <property type="evidence" value="ECO:0007669"/>
    <property type="project" value="UniProtKB-UniRule"/>
</dbReference>